<evidence type="ECO:0000313" key="2">
    <source>
        <dbReference type="EMBL" id="MBU5677961.1"/>
    </source>
</evidence>
<sequence length="178" mass="20385">MIKETDLIGLPILKEDHEPLSYEIKDIIYCFKDFRILGLYLQQINSIKYTKFLPYTKIKNITEEGILIYSINDIVGVDQIAEIKDAINNKPIIGYEIYSNTGEIIGVIKDALLQIRSGKILGFIMSEGLFDDLINGYSFLPLVEGINFYEYKIMLNNKDQLKILPQQGGLKKMLGIDR</sequence>
<dbReference type="Proteomes" id="UP000779508">
    <property type="component" value="Unassembled WGS sequence"/>
</dbReference>
<comment type="caution">
    <text evidence="2">The sequence shown here is derived from an EMBL/GenBank/DDBJ whole genome shotgun (WGS) entry which is preliminary data.</text>
</comment>
<keyword evidence="3" id="KW-1185">Reference proteome</keyword>
<dbReference type="InterPro" id="IPR027275">
    <property type="entry name" value="PRC-brl_dom"/>
</dbReference>
<dbReference type="RefSeq" id="WP_216419104.1">
    <property type="nucleotide sequence ID" value="NZ_JAHLQK010000006.1"/>
</dbReference>
<proteinExistence type="predicted"/>
<evidence type="ECO:0000313" key="3">
    <source>
        <dbReference type="Proteomes" id="UP000779508"/>
    </source>
</evidence>
<gene>
    <name evidence="2" type="ORF">KQI88_16200</name>
</gene>
<name>A0ABS6G650_9FIRM</name>
<organism evidence="2 3">
    <name type="scientific">Alkaliphilus flagellatus</name>
    <dbReference type="NCBI Taxonomy" id="2841507"/>
    <lineage>
        <taxon>Bacteria</taxon>
        <taxon>Bacillati</taxon>
        <taxon>Bacillota</taxon>
        <taxon>Clostridia</taxon>
        <taxon>Peptostreptococcales</taxon>
        <taxon>Natronincolaceae</taxon>
        <taxon>Alkaliphilus</taxon>
    </lineage>
</organism>
<dbReference type="Pfam" id="PF05239">
    <property type="entry name" value="PRC"/>
    <property type="match status" value="1"/>
</dbReference>
<protein>
    <submittedName>
        <fullName evidence="2">PRC-barrel domain-containing protein</fullName>
    </submittedName>
</protein>
<dbReference type="EMBL" id="JAHLQK010000006">
    <property type="protein sequence ID" value="MBU5677961.1"/>
    <property type="molecule type" value="Genomic_DNA"/>
</dbReference>
<accession>A0ABS6G650</accession>
<reference evidence="2 3" key="1">
    <citation type="submission" date="2021-06" db="EMBL/GenBank/DDBJ databases">
        <authorList>
            <person name="Sun Q."/>
            <person name="Li D."/>
        </authorList>
    </citation>
    <scope>NUCLEOTIDE SEQUENCE [LARGE SCALE GENOMIC DNA]</scope>
    <source>
        <strain evidence="2 3">MSJ-5</strain>
    </source>
</reference>
<evidence type="ECO:0000259" key="1">
    <source>
        <dbReference type="Pfam" id="PF05239"/>
    </source>
</evidence>
<feature type="domain" description="PRC-barrel" evidence="1">
    <location>
        <begin position="91"/>
        <end position="157"/>
    </location>
</feature>